<dbReference type="EMBL" id="JAHWGI010001147">
    <property type="protein sequence ID" value="KAK3923509.1"/>
    <property type="molecule type" value="Genomic_DNA"/>
</dbReference>
<proteinExistence type="predicted"/>
<dbReference type="AlphaFoldDB" id="A0AAE1LM03"/>
<reference evidence="2" key="1">
    <citation type="submission" date="2021-07" db="EMBL/GenBank/DDBJ databases">
        <authorList>
            <person name="Catto M.A."/>
            <person name="Jacobson A."/>
            <person name="Kennedy G."/>
            <person name="Labadie P."/>
            <person name="Hunt B.G."/>
            <person name="Srinivasan R."/>
        </authorList>
    </citation>
    <scope>NUCLEOTIDE SEQUENCE</scope>
    <source>
        <strain evidence="2">PL_HMW_Pooled</strain>
        <tissue evidence="2">Head</tissue>
    </source>
</reference>
<evidence type="ECO:0000259" key="1">
    <source>
        <dbReference type="Pfam" id="PF21787"/>
    </source>
</evidence>
<dbReference type="Pfam" id="PF21787">
    <property type="entry name" value="TNP-like_RNaseH_N"/>
    <property type="match status" value="1"/>
</dbReference>
<evidence type="ECO:0000313" key="2">
    <source>
        <dbReference type="EMBL" id="KAK3923509.1"/>
    </source>
</evidence>
<gene>
    <name evidence="2" type="ORF">KUF71_001917</name>
</gene>
<name>A0AAE1LM03_9NEOP</name>
<feature type="non-terminal residue" evidence="2">
    <location>
        <position position="1"/>
    </location>
</feature>
<dbReference type="Proteomes" id="UP001219518">
    <property type="component" value="Unassembled WGS sequence"/>
</dbReference>
<protein>
    <submittedName>
        <fullName evidence="2">Transposable element P transposase</fullName>
    </submittedName>
</protein>
<accession>A0AAE1LM03</accession>
<comment type="caution">
    <text evidence="2">The sequence shown here is derived from an EMBL/GenBank/DDBJ whole genome shotgun (WGS) entry which is preliminary data.</text>
</comment>
<feature type="domain" description="Transposable element P transposase-like RNase H" evidence="1">
    <location>
        <begin position="38"/>
        <end position="107"/>
    </location>
</feature>
<keyword evidence="3" id="KW-1185">Reference proteome</keyword>
<reference evidence="2" key="2">
    <citation type="journal article" date="2023" name="BMC Genomics">
        <title>Pest status, molecular evolution, and epigenetic factors derived from the genome assembly of Frankliniella fusca, a thysanopteran phytovirus vector.</title>
        <authorList>
            <person name="Catto M.A."/>
            <person name="Labadie P.E."/>
            <person name="Jacobson A.L."/>
            <person name="Kennedy G.G."/>
            <person name="Srinivasan R."/>
            <person name="Hunt B.G."/>
        </authorList>
    </citation>
    <scope>NUCLEOTIDE SEQUENCE</scope>
    <source>
        <strain evidence="2">PL_HMW_Pooled</strain>
    </source>
</reference>
<sequence>MRIKAPALYEKLRTENKLALPSKRTLNRYIQNLRPCYGLQENVFEMMKIKAAHMPESERHGCLAFDEMTLEARTSFDKNSKQVSGLVILGGHETEAEKLKRGDQDLVKTFQPFRG</sequence>
<dbReference type="InterPro" id="IPR048365">
    <property type="entry name" value="TNP-like_RNaseH_N"/>
</dbReference>
<organism evidence="2 3">
    <name type="scientific">Frankliniella fusca</name>
    <dbReference type="NCBI Taxonomy" id="407009"/>
    <lineage>
        <taxon>Eukaryota</taxon>
        <taxon>Metazoa</taxon>
        <taxon>Ecdysozoa</taxon>
        <taxon>Arthropoda</taxon>
        <taxon>Hexapoda</taxon>
        <taxon>Insecta</taxon>
        <taxon>Pterygota</taxon>
        <taxon>Neoptera</taxon>
        <taxon>Paraneoptera</taxon>
        <taxon>Thysanoptera</taxon>
        <taxon>Terebrantia</taxon>
        <taxon>Thripoidea</taxon>
        <taxon>Thripidae</taxon>
        <taxon>Frankliniella</taxon>
    </lineage>
</organism>
<evidence type="ECO:0000313" key="3">
    <source>
        <dbReference type="Proteomes" id="UP001219518"/>
    </source>
</evidence>